<dbReference type="PROSITE" id="PS50801">
    <property type="entry name" value="STAS"/>
    <property type="match status" value="1"/>
</dbReference>
<dbReference type="GO" id="GO:0055085">
    <property type="term" value="P:transmembrane transport"/>
    <property type="evidence" value="ECO:0007669"/>
    <property type="project" value="InterPro"/>
</dbReference>
<dbReference type="NCBIfam" id="TIGR00815">
    <property type="entry name" value="sulP"/>
    <property type="match status" value="1"/>
</dbReference>
<gene>
    <name evidence="8" type="ORF">DVS28_a4991</name>
</gene>
<evidence type="ECO:0000256" key="1">
    <source>
        <dbReference type="ARBA" id="ARBA00004141"/>
    </source>
</evidence>
<evidence type="ECO:0000256" key="5">
    <source>
        <dbReference type="SAM" id="MobiDB-lite"/>
    </source>
</evidence>
<feature type="transmembrane region" description="Helical" evidence="6">
    <location>
        <begin position="336"/>
        <end position="353"/>
    </location>
</feature>
<keyword evidence="2 6" id="KW-0812">Transmembrane</keyword>
<dbReference type="GO" id="GO:0016020">
    <property type="term" value="C:membrane"/>
    <property type="evidence" value="ECO:0007669"/>
    <property type="project" value="UniProtKB-SubCell"/>
</dbReference>
<name>A0A346Y5A1_9ACTN</name>
<feature type="transmembrane region" description="Helical" evidence="6">
    <location>
        <begin position="313"/>
        <end position="329"/>
    </location>
</feature>
<keyword evidence="4 6" id="KW-0472">Membrane</keyword>
<dbReference type="SUPFAM" id="SSF52091">
    <property type="entry name" value="SpoIIaa-like"/>
    <property type="match status" value="1"/>
</dbReference>
<keyword evidence="3 6" id="KW-1133">Transmembrane helix</keyword>
<protein>
    <submittedName>
        <fullName evidence="8">Sulfate permease</fullName>
    </submittedName>
</protein>
<evidence type="ECO:0000256" key="2">
    <source>
        <dbReference type="ARBA" id="ARBA00022692"/>
    </source>
</evidence>
<proteinExistence type="predicted"/>
<feature type="transmembrane region" description="Helical" evidence="6">
    <location>
        <begin position="240"/>
        <end position="263"/>
    </location>
</feature>
<evidence type="ECO:0000256" key="3">
    <source>
        <dbReference type="ARBA" id="ARBA00022989"/>
    </source>
</evidence>
<dbReference type="InterPro" id="IPR001902">
    <property type="entry name" value="SLC26A/SulP_fam"/>
</dbReference>
<feature type="transmembrane region" description="Helical" evidence="6">
    <location>
        <begin position="112"/>
        <end position="133"/>
    </location>
</feature>
<dbReference type="CDD" id="cd07042">
    <property type="entry name" value="STAS_SulP_like_sulfate_transporter"/>
    <property type="match status" value="1"/>
</dbReference>
<feature type="region of interest" description="Disordered" evidence="5">
    <location>
        <begin position="535"/>
        <end position="555"/>
    </location>
</feature>
<sequence>MSLSRKTLAADLTAGLTVAAMLVPQSMAYAMLAGLPPEVGLYASTVPLVAYALIGTSRQLAVGPVAIVSLLTASALAPVAQEGSAGYLAAAALLAVLVGVIHLVMGIGRLGFLVRLLSHPVLVGFTGAAALIIGTSQLKHVLGTQPESAEGWFASIASVLATLPDADPTTLLIGGGALAGMLALRRINRSIPVALVAVVVTTVASAVFDLADRGVRVVGDIPEGLPPLTLPSDWSLAAELLPAAFAVTLVGVLESVAVAKVYARRDRYDLDPNRELLGLGAANLASGLVGGYPVTGGFSRTAVNASAGARTKLPGIVTAAIMLLVLVALTPLFTQLPQATLGAVVLLAVSGLFDNEAMRHIWHVKRTDAATMAGAFVATLVLGVELGIAVAALGSAIVVFSRIMRPHTAELGRLPGTHTYRNLSRFDDARTTDGVRVIRFDVSLSYLNAEFMKDRLRAVTRHDPPSAVVIDLSGVNDIDASAADTLEELLEELGDTDVAVHLACAKGPVRDVLARTRIPELIAGSHMEVHSAVEAAQQLDPITPADPRRPLTRLP</sequence>
<evidence type="ECO:0000313" key="8">
    <source>
        <dbReference type="EMBL" id="AXV09648.1"/>
    </source>
</evidence>
<dbReference type="InterPro" id="IPR036513">
    <property type="entry name" value="STAS_dom_sf"/>
</dbReference>
<feature type="transmembrane region" description="Helical" evidence="6">
    <location>
        <begin position="191"/>
        <end position="208"/>
    </location>
</feature>
<feature type="transmembrane region" description="Helical" evidence="6">
    <location>
        <begin position="12"/>
        <end position="33"/>
    </location>
</feature>
<evidence type="ECO:0000259" key="7">
    <source>
        <dbReference type="PROSITE" id="PS50801"/>
    </source>
</evidence>
<dbReference type="PANTHER" id="PTHR11814">
    <property type="entry name" value="SULFATE TRANSPORTER"/>
    <property type="match status" value="1"/>
</dbReference>
<organism evidence="8 9">
    <name type="scientific">Euzebya pacifica</name>
    <dbReference type="NCBI Taxonomy" id="1608957"/>
    <lineage>
        <taxon>Bacteria</taxon>
        <taxon>Bacillati</taxon>
        <taxon>Actinomycetota</taxon>
        <taxon>Nitriliruptoria</taxon>
        <taxon>Euzebyales</taxon>
    </lineage>
</organism>
<dbReference type="KEGG" id="euz:DVS28_a4991"/>
<evidence type="ECO:0000256" key="4">
    <source>
        <dbReference type="ARBA" id="ARBA00023136"/>
    </source>
</evidence>
<dbReference type="AlphaFoldDB" id="A0A346Y5A1"/>
<feature type="transmembrane region" description="Helical" evidence="6">
    <location>
        <begin position="373"/>
        <end position="400"/>
    </location>
</feature>
<dbReference type="EMBL" id="CP031165">
    <property type="protein sequence ID" value="AXV09648.1"/>
    <property type="molecule type" value="Genomic_DNA"/>
</dbReference>
<comment type="subcellular location">
    <subcellularLocation>
        <location evidence="1">Membrane</location>
        <topology evidence="1">Multi-pass membrane protein</topology>
    </subcellularLocation>
</comment>
<dbReference type="InterPro" id="IPR002645">
    <property type="entry name" value="STAS_dom"/>
</dbReference>
<evidence type="ECO:0000313" key="9">
    <source>
        <dbReference type="Proteomes" id="UP000264006"/>
    </source>
</evidence>
<reference evidence="8 9" key="1">
    <citation type="submission" date="2018-09" db="EMBL/GenBank/DDBJ databases">
        <title>Complete genome sequence of Euzebya sp. DY32-46 isolated from seawater of Pacific Ocean.</title>
        <authorList>
            <person name="Xu L."/>
            <person name="Wu Y.-H."/>
            <person name="Xu X.-W."/>
        </authorList>
    </citation>
    <scope>NUCLEOTIDE SEQUENCE [LARGE SCALE GENOMIC DNA]</scope>
    <source>
        <strain evidence="8 9">DY32-46</strain>
    </source>
</reference>
<dbReference type="Pfam" id="PF00916">
    <property type="entry name" value="Sulfate_transp"/>
    <property type="match status" value="1"/>
</dbReference>
<dbReference type="Gene3D" id="3.30.750.24">
    <property type="entry name" value="STAS domain"/>
    <property type="match status" value="1"/>
</dbReference>
<dbReference type="Proteomes" id="UP000264006">
    <property type="component" value="Chromosome"/>
</dbReference>
<accession>A0A346Y5A1</accession>
<dbReference type="InterPro" id="IPR011547">
    <property type="entry name" value="SLC26A/SulP_dom"/>
</dbReference>
<evidence type="ECO:0000256" key="6">
    <source>
        <dbReference type="SAM" id="Phobius"/>
    </source>
</evidence>
<feature type="transmembrane region" description="Helical" evidence="6">
    <location>
        <begin position="86"/>
        <end position="105"/>
    </location>
</feature>
<keyword evidence="9" id="KW-1185">Reference proteome</keyword>
<feature type="domain" description="STAS" evidence="7">
    <location>
        <begin position="425"/>
        <end position="539"/>
    </location>
</feature>
<dbReference type="Pfam" id="PF01740">
    <property type="entry name" value="STAS"/>
    <property type="match status" value="1"/>
</dbReference>